<sequence length="185" mass="18385">PWAVKGGADSALFAIDPATGALRFVSTPNFEAPADNGANNTYVVEIQALDANGNASVQTITVTVTDADEVAPAITGGATAATSIVENTTAVANLTANEAVTWSVKGGADSALFAIDPATGALRFVSAPNFEAPGDNGANNSYVVEVQALDASGNATVQTITVTVTDADEVAPANPGRAPAAPSLL</sequence>
<organism evidence="9 10">
    <name type="scientific">Flavobacterium cupreum</name>
    <dbReference type="NCBI Taxonomy" id="2133766"/>
    <lineage>
        <taxon>Bacteria</taxon>
        <taxon>Pseudomonadati</taxon>
        <taxon>Bacteroidota</taxon>
        <taxon>Flavobacteriia</taxon>
        <taxon>Flavobacteriales</taxon>
        <taxon>Flavobacteriaceae</taxon>
        <taxon>Flavobacterium</taxon>
    </lineage>
</organism>
<comment type="subcellular location">
    <subcellularLocation>
        <location evidence="1">Membrane</location>
    </subcellularLocation>
</comment>
<keyword evidence="6" id="KW-1133">Transmembrane helix</keyword>
<evidence type="ECO:0000256" key="5">
    <source>
        <dbReference type="ARBA" id="ARBA00022889"/>
    </source>
</evidence>
<dbReference type="InterPro" id="IPR015919">
    <property type="entry name" value="Cadherin-like_sf"/>
</dbReference>
<dbReference type="CDD" id="cd11304">
    <property type="entry name" value="Cadherin_repeat"/>
    <property type="match status" value="2"/>
</dbReference>
<keyword evidence="10" id="KW-1185">Reference proteome</keyword>
<evidence type="ECO:0000256" key="4">
    <source>
        <dbReference type="ARBA" id="ARBA00022837"/>
    </source>
</evidence>
<dbReference type="PROSITE" id="PS50268">
    <property type="entry name" value="CADHERIN_2"/>
    <property type="match status" value="1"/>
</dbReference>
<dbReference type="PANTHER" id="PTHR24025:SF23">
    <property type="entry name" value="NEURAL-CADHERIN"/>
    <property type="match status" value="1"/>
</dbReference>
<protein>
    <submittedName>
        <fullName evidence="9">Cadherin repeat domain-containing protein</fullName>
    </submittedName>
</protein>
<evidence type="ECO:0000256" key="1">
    <source>
        <dbReference type="ARBA" id="ARBA00004370"/>
    </source>
</evidence>
<evidence type="ECO:0000256" key="7">
    <source>
        <dbReference type="ARBA" id="ARBA00023136"/>
    </source>
</evidence>
<dbReference type="GO" id="GO:0007156">
    <property type="term" value="P:homophilic cell adhesion via plasma membrane adhesion molecules"/>
    <property type="evidence" value="ECO:0007669"/>
    <property type="project" value="InterPro"/>
</dbReference>
<evidence type="ECO:0000256" key="2">
    <source>
        <dbReference type="ARBA" id="ARBA00022692"/>
    </source>
</evidence>
<keyword evidence="7" id="KW-0472">Membrane</keyword>
<accession>A0A433ZZY5</accession>
<dbReference type="InterPro" id="IPR002126">
    <property type="entry name" value="Cadherin-like_dom"/>
</dbReference>
<keyword evidence="5" id="KW-0130">Cell adhesion</keyword>
<proteinExistence type="predicted"/>
<feature type="non-terminal residue" evidence="9">
    <location>
        <position position="185"/>
    </location>
</feature>
<keyword evidence="2" id="KW-0812">Transmembrane</keyword>
<dbReference type="SUPFAM" id="SSF49313">
    <property type="entry name" value="Cadherin-like"/>
    <property type="match status" value="2"/>
</dbReference>
<feature type="non-terminal residue" evidence="9">
    <location>
        <position position="1"/>
    </location>
</feature>
<comment type="caution">
    <text evidence="9">The sequence shown here is derived from an EMBL/GenBank/DDBJ whole genome shotgun (WGS) entry which is preliminary data.</text>
</comment>
<evidence type="ECO:0000313" key="9">
    <source>
        <dbReference type="EMBL" id="RUT67675.1"/>
    </source>
</evidence>
<name>A0A433ZZY5_9FLAO</name>
<dbReference type="InterPro" id="IPR050971">
    <property type="entry name" value="Cadherin-domain_protein"/>
</dbReference>
<keyword evidence="3" id="KW-0677">Repeat</keyword>
<dbReference type="AlphaFoldDB" id="A0A433ZZY5"/>
<dbReference type="PANTHER" id="PTHR24025">
    <property type="entry name" value="DESMOGLEIN FAMILY MEMBER"/>
    <property type="match status" value="1"/>
</dbReference>
<dbReference type="Gene3D" id="2.60.40.60">
    <property type="entry name" value="Cadherins"/>
    <property type="match status" value="2"/>
</dbReference>
<feature type="domain" description="Cadherin" evidence="8">
    <location>
        <begin position="38"/>
        <end position="174"/>
    </location>
</feature>
<dbReference type="PRINTS" id="PR00205">
    <property type="entry name" value="CADHERIN"/>
</dbReference>
<dbReference type="EMBL" id="QWDM01000065">
    <property type="protein sequence ID" value="RUT67675.1"/>
    <property type="molecule type" value="Genomic_DNA"/>
</dbReference>
<dbReference type="Proteomes" id="UP000288102">
    <property type="component" value="Unassembled WGS sequence"/>
</dbReference>
<evidence type="ECO:0000259" key="8">
    <source>
        <dbReference type="PROSITE" id="PS50268"/>
    </source>
</evidence>
<evidence type="ECO:0000313" key="10">
    <source>
        <dbReference type="Proteomes" id="UP000288102"/>
    </source>
</evidence>
<gene>
    <name evidence="9" type="ORF">D0817_25200</name>
</gene>
<evidence type="ECO:0000256" key="3">
    <source>
        <dbReference type="ARBA" id="ARBA00022737"/>
    </source>
</evidence>
<reference evidence="10" key="1">
    <citation type="journal article" date="2019" name="Syst. Appl. Microbiol.">
        <title>Flavobacterium circumlabens sp. nov. and Flavobacterium cupreum sp. nov., two psychrotrophic species isolated from Antarctic environmental samples.</title>
        <authorList>
            <person name="Kralova S."/>
            <person name="Busse H.-J."/>
            <person name="Svec P."/>
            <person name="Maslanova I."/>
            <person name="Stankova E."/>
            <person name="Bartak M."/>
            <person name="Sedlacek I."/>
        </authorList>
    </citation>
    <scope>NUCLEOTIDE SEQUENCE [LARGE SCALE GENOMIC DNA]</scope>
    <source>
        <strain evidence="10">CCM 8825</strain>
    </source>
</reference>
<evidence type="ECO:0000256" key="6">
    <source>
        <dbReference type="ARBA" id="ARBA00022989"/>
    </source>
</evidence>
<dbReference type="GO" id="GO:0016020">
    <property type="term" value="C:membrane"/>
    <property type="evidence" value="ECO:0007669"/>
    <property type="project" value="UniProtKB-SubCell"/>
</dbReference>
<keyword evidence="4" id="KW-0106">Calcium</keyword>
<dbReference type="GO" id="GO:0005509">
    <property type="term" value="F:calcium ion binding"/>
    <property type="evidence" value="ECO:0007669"/>
    <property type="project" value="InterPro"/>
</dbReference>
<dbReference type="GO" id="GO:0005911">
    <property type="term" value="C:cell-cell junction"/>
    <property type="evidence" value="ECO:0007669"/>
    <property type="project" value="TreeGrafter"/>
</dbReference>